<dbReference type="PANTHER" id="PTHR12558">
    <property type="entry name" value="CELL DIVISION CYCLE 16,23,27"/>
    <property type="match status" value="1"/>
</dbReference>
<feature type="chain" id="PRO_5046939237" evidence="2">
    <location>
        <begin position="19"/>
        <end position="378"/>
    </location>
</feature>
<accession>A0ABT0H4K3</accession>
<dbReference type="Pfam" id="PF14559">
    <property type="entry name" value="TPR_19"/>
    <property type="match status" value="1"/>
</dbReference>
<evidence type="ECO:0000256" key="1">
    <source>
        <dbReference type="PROSITE-ProRule" id="PRU00339"/>
    </source>
</evidence>
<dbReference type="SMART" id="SM00028">
    <property type="entry name" value="TPR"/>
    <property type="match status" value="6"/>
</dbReference>
<dbReference type="Proteomes" id="UP001203687">
    <property type="component" value="Unassembled WGS sequence"/>
</dbReference>
<feature type="repeat" description="TPR" evidence="1">
    <location>
        <begin position="287"/>
        <end position="320"/>
    </location>
</feature>
<keyword evidence="1" id="KW-0802">TPR repeat</keyword>
<keyword evidence="2" id="KW-0732">Signal</keyword>
<dbReference type="Pfam" id="PF13432">
    <property type="entry name" value="TPR_16"/>
    <property type="match status" value="1"/>
</dbReference>
<keyword evidence="4" id="KW-1185">Reference proteome</keyword>
<dbReference type="PROSITE" id="PS50005">
    <property type="entry name" value="TPR"/>
    <property type="match status" value="2"/>
</dbReference>
<evidence type="ECO:0000256" key="2">
    <source>
        <dbReference type="SAM" id="SignalP"/>
    </source>
</evidence>
<protein>
    <submittedName>
        <fullName evidence="3">Tetratricopeptide repeat protein</fullName>
    </submittedName>
</protein>
<dbReference type="SUPFAM" id="SSF48452">
    <property type="entry name" value="TPR-like"/>
    <property type="match status" value="2"/>
</dbReference>
<feature type="signal peptide" evidence="2">
    <location>
        <begin position="1"/>
        <end position="18"/>
    </location>
</feature>
<sequence>MRFLFIFLVLVSFHKTLAQPSVLNQADSLYANGNFSKAITVYKTHDTPSDVYDKIAKAYVAIGNYDLAIDNYEASIKSNPQNALIKYQYAKLLSRAKKFDKAAILFNDLVYEDYKNPNYHYELGVVLEKLGDSSAMNRFRSAYDLDQTHQKAIFKVAKHFLIKRKHELSHKYIDKGLESYQNNLELISLKAQNYYYQDDFKNARTWFETLVSLGESSEFIHEKLSQIHAEFSDYKLAIEQLKLVLKYNPIDSNALFLIGTYYESLQDYAKAETYIKQALLLKDVPLDYEYQKLGVVLNRQEKYKDAIAAFNKSLKENPKNVSSEFYILMSKDKYYEDIDTKIKLYENFRDQHSDTFYAQFADRRISELKKEKFLKAED</sequence>
<proteinExistence type="predicted"/>
<comment type="caution">
    <text evidence="3">The sequence shown here is derived from an EMBL/GenBank/DDBJ whole genome shotgun (WGS) entry which is preliminary data.</text>
</comment>
<gene>
    <name evidence="3" type="ORF">MUY34_01710</name>
</gene>
<dbReference type="InterPro" id="IPR019734">
    <property type="entry name" value="TPR_rpt"/>
</dbReference>
<dbReference type="InterPro" id="IPR011990">
    <property type="entry name" value="TPR-like_helical_dom_sf"/>
</dbReference>
<feature type="repeat" description="TPR" evidence="1">
    <location>
        <begin position="49"/>
        <end position="82"/>
    </location>
</feature>
<evidence type="ECO:0000313" key="4">
    <source>
        <dbReference type="Proteomes" id="UP001203687"/>
    </source>
</evidence>
<name>A0ABT0H4K3_9FLAO</name>
<organism evidence="3 4">
    <name type="scientific">Psychroserpens algicola</name>
    <dbReference type="NCBI Taxonomy" id="1719034"/>
    <lineage>
        <taxon>Bacteria</taxon>
        <taxon>Pseudomonadati</taxon>
        <taxon>Bacteroidota</taxon>
        <taxon>Flavobacteriia</taxon>
        <taxon>Flavobacteriales</taxon>
        <taxon>Flavobacteriaceae</taxon>
        <taxon>Psychroserpens</taxon>
    </lineage>
</organism>
<reference evidence="3" key="1">
    <citation type="submission" date="2022-04" db="EMBL/GenBank/DDBJ databases">
        <authorList>
            <person name="Ren T."/>
        </authorList>
    </citation>
    <scope>NUCLEOTIDE SEQUENCE</scope>
    <source>
        <strain evidence="3">F63249</strain>
    </source>
</reference>
<dbReference type="Gene3D" id="1.25.40.10">
    <property type="entry name" value="Tetratricopeptide repeat domain"/>
    <property type="match status" value="3"/>
</dbReference>
<dbReference type="Pfam" id="PF13181">
    <property type="entry name" value="TPR_8"/>
    <property type="match status" value="1"/>
</dbReference>
<dbReference type="EMBL" id="JALPQF010000001">
    <property type="protein sequence ID" value="MCK8479314.1"/>
    <property type="molecule type" value="Genomic_DNA"/>
</dbReference>
<dbReference type="PANTHER" id="PTHR12558:SF13">
    <property type="entry name" value="CELL DIVISION CYCLE PROTEIN 27 HOMOLOG"/>
    <property type="match status" value="1"/>
</dbReference>
<evidence type="ECO:0000313" key="3">
    <source>
        <dbReference type="EMBL" id="MCK8479314.1"/>
    </source>
</evidence>
<dbReference type="RefSeq" id="WP_248411671.1">
    <property type="nucleotide sequence ID" value="NZ_JALPQF010000001.1"/>
</dbReference>